<feature type="transmembrane region" description="Helical" evidence="2">
    <location>
        <begin position="61"/>
        <end position="81"/>
    </location>
</feature>
<keyword evidence="2" id="KW-1133">Transmembrane helix</keyword>
<evidence type="ECO:0000256" key="1">
    <source>
        <dbReference type="SAM" id="MobiDB-lite"/>
    </source>
</evidence>
<gene>
    <name evidence="3" type="ORF">SD10_07945</name>
</gene>
<dbReference type="Proteomes" id="UP000033054">
    <property type="component" value="Chromosome"/>
</dbReference>
<reference evidence="3 4" key="1">
    <citation type="journal article" date="2014" name="Curr. Microbiol.">
        <title>Spirosoma radiotolerans sp. nov., a gamma-radiation-resistant bacterium isolated from gamma ray-irradiated soil.</title>
        <authorList>
            <person name="Lee J.J."/>
            <person name="Srinivasan S."/>
            <person name="Lim S."/>
            <person name="Joe M."/>
            <person name="Im S."/>
            <person name="Bae S.I."/>
            <person name="Park K.R."/>
            <person name="Han J.H."/>
            <person name="Park S.H."/>
            <person name="Joo B.M."/>
            <person name="Park S.J."/>
            <person name="Kim M.K."/>
        </authorList>
    </citation>
    <scope>NUCLEOTIDE SEQUENCE [LARGE SCALE GENOMIC DNA]</scope>
    <source>
        <strain evidence="3 4">DG5A</strain>
    </source>
</reference>
<dbReference type="HOGENOM" id="CLU_1304232_0_0_10"/>
<name>A0A0E3ZV57_9BACT</name>
<dbReference type="AlphaFoldDB" id="A0A0E3ZV57"/>
<protein>
    <submittedName>
        <fullName evidence="3">Uncharacterized protein</fullName>
    </submittedName>
</protein>
<accession>A0A0E3ZV57</accession>
<feature type="region of interest" description="Disordered" evidence="1">
    <location>
        <begin position="18"/>
        <end position="43"/>
    </location>
</feature>
<proteinExistence type="predicted"/>
<organism evidence="3 4">
    <name type="scientific">Spirosoma radiotolerans</name>
    <dbReference type="NCBI Taxonomy" id="1379870"/>
    <lineage>
        <taxon>Bacteria</taxon>
        <taxon>Pseudomonadati</taxon>
        <taxon>Bacteroidota</taxon>
        <taxon>Cytophagia</taxon>
        <taxon>Cytophagales</taxon>
        <taxon>Cytophagaceae</taxon>
        <taxon>Spirosoma</taxon>
    </lineage>
</organism>
<dbReference type="RefSeq" id="WP_046376449.1">
    <property type="nucleotide sequence ID" value="NZ_CP010429.1"/>
</dbReference>
<feature type="transmembrane region" description="Helical" evidence="2">
    <location>
        <begin position="88"/>
        <end position="110"/>
    </location>
</feature>
<keyword evidence="4" id="KW-1185">Reference proteome</keyword>
<feature type="transmembrane region" description="Helical" evidence="2">
    <location>
        <begin position="154"/>
        <end position="177"/>
    </location>
</feature>
<dbReference type="PATRIC" id="fig|1379870.5.peg.1724"/>
<keyword evidence="2" id="KW-0812">Transmembrane</keyword>
<sequence>MEFYPVWVIIDGSKVGEVSPIPKKTQPDGAISRPSRHPDPRRPFSRQNLPLSGASQASVGYIWQIALFCVLSLPNQCTICLVTDRSPLLLPTVISSLFWMAYWLLFAWLLSNFMPYQAAVAIAAVTVAAQAGVAFLNVRYLIPTYLEKGHYGRYGLLVLVILIVVPLLAISVNRYAIATPNLLAGNSPRLYQFARWPSCFCWSFCSVQPMR</sequence>
<dbReference type="EMBL" id="CP010429">
    <property type="protein sequence ID" value="AKD54849.1"/>
    <property type="molecule type" value="Genomic_DNA"/>
</dbReference>
<keyword evidence="2" id="KW-0472">Membrane</keyword>
<dbReference type="KEGG" id="srd:SD10_07945"/>
<evidence type="ECO:0000313" key="4">
    <source>
        <dbReference type="Proteomes" id="UP000033054"/>
    </source>
</evidence>
<evidence type="ECO:0000256" key="2">
    <source>
        <dbReference type="SAM" id="Phobius"/>
    </source>
</evidence>
<feature type="transmembrane region" description="Helical" evidence="2">
    <location>
        <begin position="116"/>
        <end position="142"/>
    </location>
</feature>
<evidence type="ECO:0000313" key="3">
    <source>
        <dbReference type="EMBL" id="AKD54849.1"/>
    </source>
</evidence>